<comment type="caution">
    <text evidence="2">The sequence shown here is derived from an EMBL/GenBank/DDBJ whole genome shotgun (WGS) entry which is preliminary data.</text>
</comment>
<reference evidence="2 3" key="1">
    <citation type="journal article" date="2023" name="Mol. Ecol. Resour.">
        <title>Chromosome-level genome assembly of a triploid poplar Populus alba 'Berolinensis'.</title>
        <authorList>
            <person name="Chen S."/>
            <person name="Yu Y."/>
            <person name="Wang X."/>
            <person name="Wang S."/>
            <person name="Zhang T."/>
            <person name="Zhou Y."/>
            <person name="He R."/>
            <person name="Meng N."/>
            <person name="Wang Y."/>
            <person name="Liu W."/>
            <person name="Liu Z."/>
            <person name="Liu J."/>
            <person name="Guo Q."/>
            <person name="Huang H."/>
            <person name="Sederoff R.R."/>
            <person name="Wang G."/>
            <person name="Qu G."/>
            <person name="Chen S."/>
        </authorList>
    </citation>
    <scope>NUCLEOTIDE SEQUENCE [LARGE SCALE GENOMIC DNA]</scope>
    <source>
        <strain evidence="2">SC-2020</strain>
    </source>
</reference>
<name>A0AAD6WN44_9ROSI</name>
<dbReference type="EMBL" id="JAQIZT010000001">
    <property type="protein sequence ID" value="KAJ7015249.1"/>
    <property type="molecule type" value="Genomic_DNA"/>
</dbReference>
<gene>
    <name evidence="2" type="ORF">NC653_004530</name>
</gene>
<evidence type="ECO:0000313" key="2">
    <source>
        <dbReference type="EMBL" id="KAJ7015249.1"/>
    </source>
</evidence>
<accession>A0AAD6WN44</accession>
<feature type="compositionally biased region" description="Polar residues" evidence="1">
    <location>
        <begin position="1"/>
        <end position="10"/>
    </location>
</feature>
<feature type="region of interest" description="Disordered" evidence="1">
    <location>
        <begin position="1"/>
        <end position="23"/>
    </location>
</feature>
<dbReference type="Proteomes" id="UP001164929">
    <property type="component" value="Chromosome 1"/>
</dbReference>
<protein>
    <submittedName>
        <fullName evidence="2">Uncharacterized protein</fullName>
    </submittedName>
</protein>
<sequence>MGKQTNSLTSRGLYDNGQATLFF</sequence>
<evidence type="ECO:0000256" key="1">
    <source>
        <dbReference type="SAM" id="MobiDB-lite"/>
    </source>
</evidence>
<evidence type="ECO:0000313" key="3">
    <source>
        <dbReference type="Proteomes" id="UP001164929"/>
    </source>
</evidence>
<proteinExistence type="predicted"/>
<keyword evidence="3" id="KW-1185">Reference proteome</keyword>
<dbReference type="AlphaFoldDB" id="A0AAD6WN44"/>
<organism evidence="2 3">
    <name type="scientific">Populus alba x Populus x berolinensis</name>
    <dbReference type="NCBI Taxonomy" id="444605"/>
    <lineage>
        <taxon>Eukaryota</taxon>
        <taxon>Viridiplantae</taxon>
        <taxon>Streptophyta</taxon>
        <taxon>Embryophyta</taxon>
        <taxon>Tracheophyta</taxon>
        <taxon>Spermatophyta</taxon>
        <taxon>Magnoliopsida</taxon>
        <taxon>eudicotyledons</taxon>
        <taxon>Gunneridae</taxon>
        <taxon>Pentapetalae</taxon>
        <taxon>rosids</taxon>
        <taxon>fabids</taxon>
        <taxon>Malpighiales</taxon>
        <taxon>Salicaceae</taxon>
        <taxon>Saliceae</taxon>
        <taxon>Populus</taxon>
    </lineage>
</organism>